<reference evidence="1" key="1">
    <citation type="submission" date="2020-05" db="EMBL/GenBank/DDBJ databases">
        <title>Large-scale comparative analyses of tick genomes elucidate their genetic diversity and vector capacities.</title>
        <authorList>
            <person name="Jia N."/>
            <person name="Wang J."/>
            <person name="Shi W."/>
            <person name="Du L."/>
            <person name="Sun Y."/>
            <person name="Zhan W."/>
            <person name="Jiang J."/>
            <person name="Wang Q."/>
            <person name="Zhang B."/>
            <person name="Ji P."/>
            <person name="Sakyi L.B."/>
            <person name="Cui X."/>
            <person name="Yuan T."/>
            <person name="Jiang B."/>
            <person name="Yang W."/>
            <person name="Lam T.T.-Y."/>
            <person name="Chang Q."/>
            <person name="Ding S."/>
            <person name="Wang X."/>
            <person name="Zhu J."/>
            <person name="Ruan X."/>
            <person name="Zhao L."/>
            <person name="Wei J."/>
            <person name="Que T."/>
            <person name="Du C."/>
            <person name="Cheng J."/>
            <person name="Dai P."/>
            <person name="Han X."/>
            <person name="Huang E."/>
            <person name="Gao Y."/>
            <person name="Liu J."/>
            <person name="Shao H."/>
            <person name="Ye R."/>
            <person name="Li L."/>
            <person name="Wei W."/>
            <person name="Wang X."/>
            <person name="Wang C."/>
            <person name="Yang T."/>
            <person name="Huo Q."/>
            <person name="Li W."/>
            <person name="Guo W."/>
            <person name="Chen H."/>
            <person name="Zhou L."/>
            <person name="Ni X."/>
            <person name="Tian J."/>
            <person name="Zhou Y."/>
            <person name="Sheng Y."/>
            <person name="Liu T."/>
            <person name="Pan Y."/>
            <person name="Xia L."/>
            <person name="Li J."/>
            <person name="Zhao F."/>
            <person name="Cao W."/>
        </authorList>
    </citation>
    <scope>NUCLEOTIDE SEQUENCE</scope>
    <source>
        <strain evidence="1">Hyas-2018</strain>
    </source>
</reference>
<organism evidence="1 2">
    <name type="scientific">Hyalomma asiaticum</name>
    <name type="common">Tick</name>
    <dbReference type="NCBI Taxonomy" id="266040"/>
    <lineage>
        <taxon>Eukaryota</taxon>
        <taxon>Metazoa</taxon>
        <taxon>Ecdysozoa</taxon>
        <taxon>Arthropoda</taxon>
        <taxon>Chelicerata</taxon>
        <taxon>Arachnida</taxon>
        <taxon>Acari</taxon>
        <taxon>Parasitiformes</taxon>
        <taxon>Ixodida</taxon>
        <taxon>Ixodoidea</taxon>
        <taxon>Ixodidae</taxon>
        <taxon>Hyalomminae</taxon>
        <taxon>Hyalomma</taxon>
    </lineage>
</organism>
<accession>A0ACB7ST26</accession>
<gene>
    <name evidence="1" type="ORF">HPB50_010337</name>
</gene>
<dbReference type="Proteomes" id="UP000821845">
    <property type="component" value="Chromosome 3"/>
</dbReference>
<sequence length="620" mass="69565">MCHVMKNLPVVNAMLSRLNVEVDEVTPGRLFLCQADPIGSRIRDCEGIPAEESIVFLYSLLQKHRCIEAFKPHLRKEPALLITNALLYNNCLTCLRVHHASLSDQATLSLFVALCQLLKKQLRELSLEKLDITCLPETLDEFREALARTQSLTTLTLLNIRVSSKPKEHTHASMSALNVALTGLQANKSVTILKMDTSYQYDGSKILKDFLVSTVTLTELHIYCSYDCSSRPCLDSIFEVLADNVTVKRLTLRKFAVKDMTSFKQLLGVNKTLEDVTFYASLHTGTELQSPLKTPTTDQVPEQHVRTVIEILKKGTNLRRLSLDWNCTSSTVRSLLEASEGSHSLKELHLGNVIIDNPYVLHWTFVTKKTDLSVTASRCAYTNGSLSELVQCWKSGDKETYVHCLYNVNLGDLSRALSSAPGDHVTSLSVVVGKFSSRSTVHALAAYLATTLNLRELQLRLDAMPQYFYLVLCSGFQRNIRRNRKLLRFAAAFACGTLERRAARAFNIANQHPQLTEAVQHIGRCSQDKAKQLISEAPLQLNRNFWWLTGIVKDKITCATPSTSKQVQLADCSVRILDHIASFLKVGDIVNYDELANGKSEWPYLEDPAWGHPKPSRLFL</sequence>
<comment type="caution">
    <text evidence="1">The sequence shown here is derived from an EMBL/GenBank/DDBJ whole genome shotgun (WGS) entry which is preliminary data.</text>
</comment>
<proteinExistence type="predicted"/>
<protein>
    <submittedName>
        <fullName evidence="1">Uncharacterized protein</fullName>
    </submittedName>
</protein>
<dbReference type="EMBL" id="CM023483">
    <property type="protein sequence ID" value="KAH6935829.1"/>
    <property type="molecule type" value="Genomic_DNA"/>
</dbReference>
<keyword evidence="2" id="KW-1185">Reference proteome</keyword>
<evidence type="ECO:0000313" key="1">
    <source>
        <dbReference type="EMBL" id="KAH6935829.1"/>
    </source>
</evidence>
<evidence type="ECO:0000313" key="2">
    <source>
        <dbReference type="Proteomes" id="UP000821845"/>
    </source>
</evidence>
<name>A0ACB7ST26_HYAAI</name>